<accession>G0WHR6</accession>
<organism evidence="1 2">
    <name type="scientific">Naumovozyma dairenensis (strain ATCC 10597 / BCRC 20456 / CBS 421 / NBRC 0211 / NRRL Y-12639)</name>
    <name type="common">Saccharomyces dairenensis</name>
    <dbReference type="NCBI Taxonomy" id="1071378"/>
    <lineage>
        <taxon>Eukaryota</taxon>
        <taxon>Fungi</taxon>
        <taxon>Dikarya</taxon>
        <taxon>Ascomycota</taxon>
        <taxon>Saccharomycotina</taxon>
        <taxon>Saccharomycetes</taxon>
        <taxon>Saccharomycetales</taxon>
        <taxon>Saccharomycetaceae</taxon>
        <taxon>Naumovozyma</taxon>
    </lineage>
</organism>
<proteinExistence type="predicted"/>
<dbReference type="OrthoDB" id="5431245at2759"/>
<dbReference type="HOGENOM" id="CLU_2469627_0_0_1"/>
<name>G0WHR6_NAUDC</name>
<evidence type="ECO:0000313" key="2">
    <source>
        <dbReference type="Proteomes" id="UP000000689"/>
    </source>
</evidence>
<dbReference type="GeneID" id="11497694"/>
<dbReference type="Proteomes" id="UP000000689">
    <property type="component" value="Chromosome 11"/>
</dbReference>
<dbReference type="AlphaFoldDB" id="G0WHR6"/>
<evidence type="ECO:0000313" key="1">
    <source>
        <dbReference type="EMBL" id="CCD27327.1"/>
    </source>
</evidence>
<gene>
    <name evidence="1" type="primary">NDAI0K01360</name>
    <name evidence="1" type="ordered locus">NDAI_0K01360</name>
</gene>
<keyword evidence="2" id="KW-1185">Reference proteome</keyword>
<reference evidence="1 2" key="1">
    <citation type="journal article" date="2011" name="Proc. Natl. Acad. Sci. U.S.A.">
        <title>Evolutionary erosion of yeast sex chromosomes by mating-type switching accidents.</title>
        <authorList>
            <person name="Gordon J.L."/>
            <person name="Armisen D."/>
            <person name="Proux-Wera E."/>
            <person name="Oheigeartaigh S.S."/>
            <person name="Byrne K.P."/>
            <person name="Wolfe K.H."/>
        </authorList>
    </citation>
    <scope>NUCLEOTIDE SEQUENCE [LARGE SCALE GENOMIC DNA]</scope>
    <source>
        <strain evidence="2">ATCC 10597 / BCRC 20456 / CBS 421 / NBRC 0211 / NRRL Y-12639</strain>
    </source>
</reference>
<sequence length="88" mass="10104">MNFTYSSIEKQKLLSDLSRNKLAHCVKVGSRKGFDLRRMVGNANLLDTLLNNIEQFNEYQNHMLIIRRTLLCGLSPVTGSSNQKRSIY</sequence>
<dbReference type="EMBL" id="HE580277">
    <property type="protein sequence ID" value="CCD27327.1"/>
    <property type="molecule type" value="Genomic_DNA"/>
</dbReference>
<protein>
    <submittedName>
        <fullName evidence="1">Uncharacterized protein</fullName>
    </submittedName>
</protein>
<dbReference type="RefSeq" id="XP_003672570.1">
    <property type="nucleotide sequence ID" value="XM_003672522.1"/>
</dbReference>
<dbReference type="KEGG" id="ndi:NDAI_0K01360"/>